<protein>
    <submittedName>
        <fullName evidence="1">Uncharacterized protein</fullName>
    </submittedName>
</protein>
<evidence type="ECO:0000313" key="2">
    <source>
        <dbReference type="Proteomes" id="UP001163046"/>
    </source>
</evidence>
<reference evidence="1" key="1">
    <citation type="submission" date="2023-01" db="EMBL/GenBank/DDBJ databases">
        <title>Genome assembly of the deep-sea coral Lophelia pertusa.</title>
        <authorList>
            <person name="Herrera S."/>
            <person name="Cordes E."/>
        </authorList>
    </citation>
    <scope>NUCLEOTIDE SEQUENCE</scope>
    <source>
        <strain evidence="1">USNM1676648</strain>
        <tissue evidence="1">Polyp</tissue>
    </source>
</reference>
<dbReference type="PANTHER" id="PTHR23053">
    <property type="entry name" value="DLEC1 DELETED IN LUNG AND ESOPHAGEAL CANCER 1"/>
    <property type="match status" value="1"/>
</dbReference>
<dbReference type="OrthoDB" id="442692at2759"/>
<sequence>MSEKTVDNVSFRALADSVGDLGVQMEVERLLVKQFALEQQELTRTTSLVQTSGSHRTATKKQRSKANLISYFLNFGYVVYGTVRSHVVRVTNNGHFPASFAPEKSFLSGSGFGVELDRVRNLPVNQIMKVLNSW</sequence>
<dbReference type="GO" id="GO:0003341">
    <property type="term" value="P:cilium movement"/>
    <property type="evidence" value="ECO:0007669"/>
    <property type="project" value="TreeGrafter"/>
</dbReference>
<comment type="caution">
    <text evidence="1">The sequence shown here is derived from an EMBL/GenBank/DDBJ whole genome shotgun (WGS) entry which is preliminary data.</text>
</comment>
<accession>A0A9W9YS57</accession>
<name>A0A9W9YS57_9CNID</name>
<dbReference type="EMBL" id="MU827309">
    <property type="protein sequence ID" value="KAJ7360559.1"/>
    <property type="molecule type" value="Genomic_DNA"/>
</dbReference>
<gene>
    <name evidence="1" type="ORF">OS493_015663</name>
</gene>
<dbReference type="GO" id="GO:1904158">
    <property type="term" value="P:axonemal central apparatus assembly"/>
    <property type="evidence" value="ECO:0007669"/>
    <property type="project" value="TreeGrafter"/>
</dbReference>
<dbReference type="InterPro" id="IPR033305">
    <property type="entry name" value="Hydin-like"/>
</dbReference>
<organism evidence="1 2">
    <name type="scientific">Desmophyllum pertusum</name>
    <dbReference type="NCBI Taxonomy" id="174260"/>
    <lineage>
        <taxon>Eukaryota</taxon>
        <taxon>Metazoa</taxon>
        <taxon>Cnidaria</taxon>
        <taxon>Anthozoa</taxon>
        <taxon>Hexacorallia</taxon>
        <taxon>Scleractinia</taxon>
        <taxon>Caryophylliina</taxon>
        <taxon>Caryophylliidae</taxon>
        <taxon>Desmophyllum</taxon>
    </lineage>
</organism>
<dbReference type="Proteomes" id="UP001163046">
    <property type="component" value="Unassembled WGS sequence"/>
</dbReference>
<dbReference type="PANTHER" id="PTHR23053:SF0">
    <property type="entry name" value="HYDROCEPHALUS-INDUCING PROTEIN HOMOLOG"/>
    <property type="match status" value="1"/>
</dbReference>
<dbReference type="AlphaFoldDB" id="A0A9W9YS57"/>
<keyword evidence="2" id="KW-1185">Reference proteome</keyword>
<proteinExistence type="predicted"/>
<evidence type="ECO:0000313" key="1">
    <source>
        <dbReference type="EMBL" id="KAJ7360559.1"/>
    </source>
</evidence>
<dbReference type="GO" id="GO:0005930">
    <property type="term" value="C:axoneme"/>
    <property type="evidence" value="ECO:0007669"/>
    <property type="project" value="TreeGrafter"/>
</dbReference>